<dbReference type="Proteomes" id="UP000011519">
    <property type="component" value="Unassembled WGS sequence"/>
</dbReference>
<dbReference type="Gene3D" id="3.40.50.10860">
    <property type="entry name" value="Leucine Dehydrogenase, chain A, domain 1"/>
    <property type="match status" value="1"/>
</dbReference>
<dbReference type="SMART" id="SM00839">
    <property type="entry name" value="ELFV_dehydrog"/>
    <property type="match status" value="1"/>
</dbReference>
<evidence type="ECO:0000256" key="2">
    <source>
        <dbReference type="ARBA" id="ARBA00011643"/>
    </source>
</evidence>
<dbReference type="SUPFAM" id="SSF53223">
    <property type="entry name" value="Aminoacid dehydrogenase-like, N-terminal domain"/>
    <property type="match status" value="1"/>
</dbReference>
<keyword evidence="4" id="KW-0520">NAD</keyword>
<sequence length="356" mass="37701">MVFDSIAEPGHEQISYFSDPETGLTAIVAIHDTSLGPSLGGTRIRDYESEEAALTDVLRLSEAMTYKAAATDLPLGGGKAVIIGDPEEVKTEDALEAYGRAVDCLAGRYITSVDINSGAEEMDIVARETDHVVGGTDGLGNPSEVTAHGVFSGIRACAEHTYGTSTVSDLDVVVQGLGKVGRLLAEELLEHGASVTISDVNQEAVDEFSAAYDVDIVAPDAVYEEPCDVFAPCAIGGVVNDETIDQLQCDIVAGSANNVLAERRHADALAERDILYAPDYVINAGGLVTVGKEYLGGTYEEAYEESEKIGDRLTEMIERAEDEGTTVLDAAEAYAQERIDESETVTPALPSNDSNN</sequence>
<evidence type="ECO:0000313" key="9">
    <source>
        <dbReference type="EMBL" id="ELY88273.1"/>
    </source>
</evidence>
<dbReference type="OrthoDB" id="6425at2157"/>
<feature type="domain" description="Glutamate/phenylalanine/leucine/valine/L-tryptophan dehydrogenase C-terminal" evidence="8">
    <location>
        <begin position="140"/>
        <end position="347"/>
    </location>
</feature>
<dbReference type="SUPFAM" id="SSF51735">
    <property type="entry name" value="NAD(P)-binding Rossmann-fold domains"/>
    <property type="match status" value="1"/>
</dbReference>
<dbReference type="Gene3D" id="3.40.50.720">
    <property type="entry name" value="NAD(P)-binding Rossmann-like Domain"/>
    <property type="match status" value="1"/>
</dbReference>
<comment type="similarity">
    <text evidence="1 6">Belongs to the Glu/Leu/Phe/Val dehydrogenases family.</text>
</comment>
<dbReference type="PANTHER" id="PTHR42722:SF1">
    <property type="entry name" value="VALINE DEHYDROGENASE"/>
    <property type="match status" value="1"/>
</dbReference>
<dbReference type="PIRSF" id="PIRSF000188">
    <property type="entry name" value="Phe_leu_dh"/>
    <property type="match status" value="1"/>
</dbReference>
<evidence type="ECO:0000259" key="8">
    <source>
        <dbReference type="SMART" id="SM00839"/>
    </source>
</evidence>
<accession>L9ZSV8</accession>
<dbReference type="CDD" id="cd01075">
    <property type="entry name" value="NAD_bind_Leu_Phe_Val_DH"/>
    <property type="match status" value="1"/>
</dbReference>
<evidence type="ECO:0000256" key="7">
    <source>
        <dbReference type="SAM" id="MobiDB-lite"/>
    </source>
</evidence>
<dbReference type="AlphaFoldDB" id="L9ZSV8"/>
<dbReference type="PROSITE" id="PS00074">
    <property type="entry name" value="GLFV_DEHYDROGENASE"/>
    <property type="match status" value="1"/>
</dbReference>
<feature type="active site" description="Proton donor/acceptor" evidence="5">
    <location>
        <position position="79"/>
    </location>
</feature>
<dbReference type="InterPro" id="IPR036291">
    <property type="entry name" value="NAD(P)-bd_dom_sf"/>
</dbReference>
<dbReference type="Pfam" id="PF02812">
    <property type="entry name" value="ELFV_dehydrog_N"/>
    <property type="match status" value="1"/>
</dbReference>
<dbReference type="GO" id="GO:0016639">
    <property type="term" value="F:oxidoreductase activity, acting on the CH-NH2 group of donors, NAD or NADP as acceptor"/>
    <property type="evidence" value="ECO:0007669"/>
    <property type="project" value="InterPro"/>
</dbReference>
<evidence type="ECO:0000256" key="1">
    <source>
        <dbReference type="ARBA" id="ARBA00006382"/>
    </source>
</evidence>
<organism evidence="9 10">
    <name type="scientific">Natrialba hulunbeirensis JCM 10989</name>
    <dbReference type="NCBI Taxonomy" id="1227493"/>
    <lineage>
        <taxon>Archaea</taxon>
        <taxon>Methanobacteriati</taxon>
        <taxon>Methanobacteriota</taxon>
        <taxon>Stenosarchaea group</taxon>
        <taxon>Halobacteria</taxon>
        <taxon>Halobacteriales</taxon>
        <taxon>Natrialbaceae</taxon>
        <taxon>Natrialba</taxon>
    </lineage>
</organism>
<evidence type="ECO:0000256" key="5">
    <source>
        <dbReference type="PIRSR" id="PIRSR000188-1"/>
    </source>
</evidence>
<evidence type="ECO:0000256" key="4">
    <source>
        <dbReference type="ARBA" id="ARBA00023027"/>
    </source>
</evidence>
<dbReference type="GO" id="GO:0006520">
    <property type="term" value="P:amino acid metabolic process"/>
    <property type="evidence" value="ECO:0007669"/>
    <property type="project" value="InterPro"/>
</dbReference>
<comment type="caution">
    <text evidence="9">The sequence shown here is derived from an EMBL/GenBank/DDBJ whole genome shotgun (WGS) entry which is preliminary data.</text>
</comment>
<name>L9ZSV8_9EURY</name>
<dbReference type="RefSeq" id="WP_006654385.1">
    <property type="nucleotide sequence ID" value="NZ_AOIM01000039.1"/>
</dbReference>
<protein>
    <submittedName>
        <fullName evidence="9">Glu/Leu/Phe/Val dehydrogenase</fullName>
    </submittedName>
</protein>
<dbReference type="InterPro" id="IPR006096">
    <property type="entry name" value="Glu/Leu/Phe/Val/Trp_DH_C"/>
</dbReference>
<dbReference type="PRINTS" id="PR00082">
    <property type="entry name" value="GLFDHDRGNASE"/>
</dbReference>
<evidence type="ECO:0000256" key="6">
    <source>
        <dbReference type="RuleBase" id="RU004417"/>
    </source>
</evidence>
<keyword evidence="10" id="KW-1185">Reference proteome</keyword>
<gene>
    <name evidence="9" type="ORF">C483_16221</name>
</gene>
<evidence type="ECO:0000313" key="10">
    <source>
        <dbReference type="Proteomes" id="UP000011519"/>
    </source>
</evidence>
<proteinExistence type="inferred from homology"/>
<keyword evidence="3 6" id="KW-0560">Oxidoreductase</keyword>
<dbReference type="InterPro" id="IPR006095">
    <property type="entry name" value="Glu/Leu/Phe/Val/Trp_DH"/>
</dbReference>
<dbReference type="InterPro" id="IPR046346">
    <property type="entry name" value="Aminoacid_DH-like_N_sf"/>
</dbReference>
<dbReference type="InterPro" id="IPR006097">
    <property type="entry name" value="Glu/Leu/Phe/Val/Trp_DH_dimer"/>
</dbReference>
<dbReference type="PATRIC" id="fig|1227493.4.peg.3260"/>
<dbReference type="InterPro" id="IPR016211">
    <property type="entry name" value="Glu/Phe/Leu/Val/Trp_DH_bac/arc"/>
</dbReference>
<dbReference type="InterPro" id="IPR033524">
    <property type="entry name" value="Glu/Leu/Phe/Val_DH_AS"/>
</dbReference>
<evidence type="ECO:0000256" key="3">
    <source>
        <dbReference type="ARBA" id="ARBA00023002"/>
    </source>
</evidence>
<reference evidence="9 10" key="1">
    <citation type="journal article" date="2014" name="PLoS Genet.">
        <title>Phylogenetically driven sequencing of extremely halophilic archaea reveals strategies for static and dynamic osmo-response.</title>
        <authorList>
            <person name="Becker E.A."/>
            <person name="Seitzer P.M."/>
            <person name="Tritt A."/>
            <person name="Larsen D."/>
            <person name="Krusor M."/>
            <person name="Yao A.I."/>
            <person name="Wu D."/>
            <person name="Madern D."/>
            <person name="Eisen J.A."/>
            <person name="Darling A.E."/>
            <person name="Facciotti M.T."/>
        </authorList>
    </citation>
    <scope>NUCLEOTIDE SEQUENCE [LARGE SCALE GENOMIC DNA]</scope>
    <source>
        <strain evidence="9 10">JCM 10989</strain>
    </source>
</reference>
<comment type="subunit">
    <text evidence="2">Homohexamer.</text>
</comment>
<dbReference type="Pfam" id="PF00208">
    <property type="entry name" value="ELFV_dehydrog"/>
    <property type="match status" value="1"/>
</dbReference>
<dbReference type="PANTHER" id="PTHR42722">
    <property type="entry name" value="LEUCINE DEHYDROGENASE"/>
    <property type="match status" value="1"/>
</dbReference>
<feature type="region of interest" description="Disordered" evidence="7">
    <location>
        <begin position="336"/>
        <end position="356"/>
    </location>
</feature>
<dbReference type="STRING" id="1227493.C483_16221"/>
<dbReference type="EMBL" id="AOIM01000039">
    <property type="protein sequence ID" value="ELY88273.1"/>
    <property type="molecule type" value="Genomic_DNA"/>
</dbReference>